<evidence type="ECO:0000256" key="5">
    <source>
        <dbReference type="ARBA" id="ARBA00012385"/>
    </source>
</evidence>
<dbReference type="EC" id="2.5.1.26" evidence="5 12"/>
<evidence type="ECO:0000313" key="15">
    <source>
        <dbReference type="Proteomes" id="UP001151699"/>
    </source>
</evidence>
<keyword evidence="12" id="KW-0808">Transferase</keyword>
<evidence type="ECO:0000256" key="12">
    <source>
        <dbReference type="RuleBase" id="RU363113"/>
    </source>
</evidence>
<dbReference type="PROSITE" id="PS51387">
    <property type="entry name" value="FAD_PCMH"/>
    <property type="match status" value="1"/>
</dbReference>
<feature type="binding site" evidence="10">
    <location>
        <begin position="334"/>
        <end position="340"/>
    </location>
    <ligand>
        <name>FAD</name>
        <dbReference type="ChEBI" id="CHEBI:57692"/>
    </ligand>
</feature>
<dbReference type="SUPFAM" id="SSF56176">
    <property type="entry name" value="FAD-binding/transporter-associated domain-like"/>
    <property type="match status" value="1"/>
</dbReference>
<feature type="binding site" evidence="10">
    <location>
        <begin position="269"/>
        <end position="275"/>
    </location>
    <ligand>
        <name>FAD</name>
        <dbReference type="ChEBI" id="CHEBI:57692"/>
    </ligand>
</feature>
<keyword evidence="8 12" id="KW-0576">Peroxisome</keyword>
<organism evidence="14 15">
    <name type="scientific">Pseudolycoriella hygida</name>
    <dbReference type="NCBI Taxonomy" id="35572"/>
    <lineage>
        <taxon>Eukaryota</taxon>
        <taxon>Metazoa</taxon>
        <taxon>Ecdysozoa</taxon>
        <taxon>Arthropoda</taxon>
        <taxon>Hexapoda</taxon>
        <taxon>Insecta</taxon>
        <taxon>Pterygota</taxon>
        <taxon>Neoptera</taxon>
        <taxon>Endopterygota</taxon>
        <taxon>Diptera</taxon>
        <taxon>Nematocera</taxon>
        <taxon>Sciaroidea</taxon>
        <taxon>Sciaridae</taxon>
        <taxon>Pseudolycoriella</taxon>
    </lineage>
</organism>
<comment type="caution">
    <text evidence="14">The sequence shown here is derived from an EMBL/GenBank/DDBJ whole genome shotgun (WGS) entry which is preliminary data.</text>
</comment>
<evidence type="ECO:0000259" key="13">
    <source>
        <dbReference type="PROSITE" id="PS51387"/>
    </source>
</evidence>
<dbReference type="SUPFAM" id="SSF55103">
    <property type="entry name" value="FAD-linked oxidases, C-terminal domain"/>
    <property type="match status" value="1"/>
</dbReference>
<dbReference type="GO" id="GO:0008609">
    <property type="term" value="F:alkylglycerone-phosphate synthase activity"/>
    <property type="evidence" value="ECO:0007669"/>
    <property type="project" value="UniProtKB-EC"/>
</dbReference>
<evidence type="ECO:0000256" key="9">
    <source>
        <dbReference type="PIRSR" id="PIRSR625650-2"/>
    </source>
</evidence>
<dbReference type="GO" id="GO:0005777">
    <property type="term" value="C:peroxisome"/>
    <property type="evidence" value="ECO:0007669"/>
    <property type="project" value="UniProtKB-SubCell"/>
</dbReference>
<feature type="binding site" evidence="10">
    <location>
        <begin position="200"/>
        <end position="206"/>
    </location>
    <ligand>
        <name>FAD</name>
        <dbReference type="ChEBI" id="CHEBI:57692"/>
    </ligand>
</feature>
<dbReference type="PANTHER" id="PTHR46568">
    <property type="entry name" value="ALKYLDIHYDROXYACETONEPHOSPHATE SYNTHASE, PEROXISOMAL"/>
    <property type="match status" value="1"/>
</dbReference>
<evidence type="ECO:0000256" key="1">
    <source>
        <dbReference type="ARBA" id="ARBA00004275"/>
    </source>
</evidence>
<reference evidence="14" key="1">
    <citation type="submission" date="2022-07" db="EMBL/GenBank/DDBJ databases">
        <authorList>
            <person name="Trinca V."/>
            <person name="Uliana J.V.C."/>
            <person name="Torres T.T."/>
            <person name="Ward R.J."/>
            <person name="Monesi N."/>
        </authorList>
    </citation>
    <scope>NUCLEOTIDE SEQUENCE</scope>
    <source>
        <strain evidence="14">HSMRA1968</strain>
        <tissue evidence="14">Whole embryos</tissue>
    </source>
</reference>
<keyword evidence="7 10" id="KW-0274">FAD</keyword>
<evidence type="ECO:0000256" key="7">
    <source>
        <dbReference type="ARBA" id="ARBA00022827"/>
    </source>
</evidence>
<feature type="domain" description="FAD-binding PCMH-type" evidence="13">
    <location>
        <begin position="168"/>
        <end position="350"/>
    </location>
</feature>
<keyword evidence="12" id="KW-0443">Lipid metabolism</keyword>
<comment type="catalytic activity">
    <reaction evidence="12">
        <text>a long chain fatty alcohol + a 1-acylglycerone 3-phosphate = a 1-O-alkylglycerone 3-phosphate + a long-chain fatty acid + H(+)</text>
        <dbReference type="Rhea" id="RHEA:36171"/>
        <dbReference type="ChEBI" id="CHEBI:15378"/>
        <dbReference type="ChEBI" id="CHEBI:17135"/>
        <dbReference type="ChEBI" id="CHEBI:57534"/>
        <dbReference type="ChEBI" id="CHEBI:57560"/>
        <dbReference type="ChEBI" id="CHEBI:73315"/>
        <dbReference type="EC" id="2.5.1.26"/>
    </reaction>
</comment>
<comment type="similarity">
    <text evidence="3 12">Belongs to the FAD-binding oxidoreductase/transferase type 4 family.</text>
</comment>
<comment type="subunit">
    <text evidence="4 12">Homodimer.</text>
</comment>
<comment type="pathway">
    <text evidence="2 12">Glycerolipid metabolism; ether lipid biosynthesis.</text>
</comment>
<keyword evidence="6 12" id="KW-0285">Flavoprotein</keyword>
<keyword evidence="15" id="KW-1185">Reference proteome</keyword>
<dbReference type="InterPro" id="IPR036318">
    <property type="entry name" value="FAD-bd_PCMH-like_sf"/>
</dbReference>
<keyword evidence="12" id="KW-0444">Lipid biosynthesis</keyword>
<feature type="binding site" evidence="9">
    <location>
        <position position="480"/>
    </location>
    <ligand>
        <name>substrate</name>
    </ligand>
</feature>
<name>A0A9Q0MSG0_9DIPT</name>
<feature type="binding site" evidence="10">
    <location>
        <begin position="282"/>
        <end position="285"/>
    </location>
    <ligand>
        <name>FAD</name>
        <dbReference type="ChEBI" id="CHEBI:57692"/>
    </ligand>
</feature>
<protein>
    <recommendedName>
        <fullName evidence="5 12">Alkylglycerone-phosphate synthase</fullName>
        <shortName evidence="12">Alkyl-DHAP synthase</shortName>
        <ecNumber evidence="5 12">2.5.1.26</ecNumber>
    </recommendedName>
</protein>
<dbReference type="Pfam" id="PF02913">
    <property type="entry name" value="FAD-oxidase_C"/>
    <property type="match status" value="1"/>
</dbReference>
<comment type="function">
    <text evidence="12">Catalyzes the exchange of an acyl for a long-chain alkyl group and the formation of the ether bond in the biosynthesis of ether phospholipids.</text>
</comment>
<dbReference type="InterPro" id="IPR006094">
    <property type="entry name" value="Oxid_FAD_bind_N"/>
</dbReference>
<dbReference type="InterPro" id="IPR025650">
    <property type="entry name" value="Alkyl-DHAP_Synthase"/>
</dbReference>
<evidence type="ECO:0000256" key="10">
    <source>
        <dbReference type="PIRSR" id="PIRSR625650-3"/>
    </source>
</evidence>
<dbReference type="GO" id="GO:0071949">
    <property type="term" value="F:FAD binding"/>
    <property type="evidence" value="ECO:0007669"/>
    <property type="project" value="InterPro"/>
</dbReference>
<dbReference type="OrthoDB" id="7786253at2759"/>
<dbReference type="GO" id="GO:0008610">
    <property type="term" value="P:lipid biosynthetic process"/>
    <property type="evidence" value="ECO:0007669"/>
    <property type="project" value="InterPro"/>
</dbReference>
<dbReference type="AlphaFoldDB" id="A0A9Q0MSG0"/>
<comment type="cofactor">
    <cofactor evidence="10 12">
        <name>FAD</name>
        <dbReference type="ChEBI" id="CHEBI:57692"/>
    </cofactor>
</comment>
<dbReference type="Proteomes" id="UP001151699">
    <property type="component" value="Chromosome X"/>
</dbReference>
<dbReference type="PANTHER" id="PTHR46568:SF1">
    <property type="entry name" value="ALKYLDIHYDROXYACETONEPHOSPHATE SYNTHASE, PEROXISOMAL"/>
    <property type="match status" value="1"/>
</dbReference>
<dbReference type="EMBL" id="WJQU01000003">
    <property type="protein sequence ID" value="KAJ6637181.1"/>
    <property type="molecule type" value="Genomic_DNA"/>
</dbReference>
<dbReference type="InterPro" id="IPR016169">
    <property type="entry name" value="FAD-bd_PCMH_sub2"/>
</dbReference>
<gene>
    <name evidence="14" type="primary">ADPS_0</name>
    <name evidence="14" type="ORF">Bhyg_09909</name>
</gene>
<evidence type="ECO:0000256" key="4">
    <source>
        <dbReference type="ARBA" id="ARBA00011738"/>
    </source>
</evidence>
<dbReference type="Gene3D" id="3.30.43.10">
    <property type="entry name" value="Uridine Diphospho-n-acetylenolpyruvylglucosamine Reductase, domain 2"/>
    <property type="match status" value="1"/>
</dbReference>
<accession>A0A9Q0MSG0</accession>
<comment type="subcellular location">
    <subcellularLocation>
        <location evidence="1 12">Peroxisome</location>
    </subcellularLocation>
</comment>
<dbReference type="Gene3D" id="3.30.465.10">
    <property type="match status" value="1"/>
</dbReference>
<dbReference type="Gene3D" id="3.30.70.3450">
    <property type="match status" value="1"/>
</dbReference>
<evidence type="ECO:0000256" key="8">
    <source>
        <dbReference type="ARBA" id="ARBA00023140"/>
    </source>
</evidence>
<evidence type="ECO:0000313" key="14">
    <source>
        <dbReference type="EMBL" id="KAJ6637181.1"/>
    </source>
</evidence>
<evidence type="ECO:0000256" key="3">
    <source>
        <dbReference type="ARBA" id="ARBA00008000"/>
    </source>
</evidence>
<evidence type="ECO:0000256" key="2">
    <source>
        <dbReference type="ARBA" id="ARBA00004670"/>
    </source>
</evidence>
<proteinExistence type="inferred from homology"/>
<evidence type="ECO:0000256" key="6">
    <source>
        <dbReference type="ARBA" id="ARBA00022630"/>
    </source>
</evidence>
<dbReference type="InterPro" id="IPR016164">
    <property type="entry name" value="FAD-linked_Oxase-like_C"/>
</dbReference>
<dbReference type="Pfam" id="PF01565">
    <property type="entry name" value="FAD_binding_4"/>
    <property type="match status" value="1"/>
</dbReference>
<dbReference type="InterPro" id="IPR004113">
    <property type="entry name" value="FAD-bd_oxidored_4_C"/>
</dbReference>
<dbReference type="InterPro" id="IPR016167">
    <property type="entry name" value="FAD-bd_PCMH_sub1"/>
</dbReference>
<dbReference type="InterPro" id="IPR016166">
    <property type="entry name" value="FAD-bd_PCMH"/>
</dbReference>
<dbReference type="Gene3D" id="3.30.160.650">
    <property type="match status" value="1"/>
</dbReference>
<evidence type="ECO:0000256" key="11">
    <source>
        <dbReference type="PIRSR" id="PIRSR625650-4"/>
    </source>
</evidence>
<feature type="site" description="Important for enzyme activity" evidence="11">
    <location>
        <position position="385"/>
    </location>
</feature>
<sequence>MSELERLENNSEVQINLCSPTVAASETSQILDTLSTKEIVSAVPRERQELLKWNGWGYKDSKFTVTSKDGPLTNDSAILKFVGNRYPIGDTELPYFKQWVIDTFNLDLANKKSAQPMPSSYPAPVVCNEFSEKIKKLNILYSDSGEDRLIRAHGQTLYDIHTLREGTFPRIPDLIVWPRCHADVVQIVKLAHAHDVAVIPFGGGTSVSGSITCPKNEARPIVIVDTSQMNRMLWLDKENMVVCFESGIFGQDLERELKKLGLTVGHEPDSYEFSTLGGWVATRASGMKKNVYGNIEDLVVRVKMVTCKGVLERNCSAPRVSIGPDFNQIILGSEGTLGVVTEVVLKVRKLPAMKLYGSLIFPMFDNGVKCLREIAEYRLQPASIRLIDNDQFIFGQSLKPQANFFHSIIDGMKKAYVTKIKRFDVKRMCVATLVFEGEEEAVKRQEKQINIIAKKYGGLPAGATNGERGYLLTFVIAYIRVSKSFLFH</sequence>